<keyword evidence="1" id="KW-0472">Membrane</keyword>
<keyword evidence="1" id="KW-0812">Transmembrane</keyword>
<reference evidence="2" key="1">
    <citation type="submission" date="2023-06" db="EMBL/GenBank/DDBJ databases">
        <title>Genome-scale phylogeny and comparative genomics of the fungal order Sordariales.</title>
        <authorList>
            <consortium name="Lawrence Berkeley National Laboratory"/>
            <person name="Hensen N."/>
            <person name="Bonometti L."/>
            <person name="Westerberg I."/>
            <person name="Brannstrom I.O."/>
            <person name="Guillou S."/>
            <person name="Cros-Aarteil S."/>
            <person name="Calhoun S."/>
            <person name="Haridas S."/>
            <person name="Kuo A."/>
            <person name="Mondo S."/>
            <person name="Pangilinan J."/>
            <person name="Riley R."/>
            <person name="LaButti K."/>
            <person name="Andreopoulos B."/>
            <person name="Lipzen A."/>
            <person name="Chen C."/>
            <person name="Yanf M."/>
            <person name="Daum C."/>
            <person name="Ng V."/>
            <person name="Clum A."/>
            <person name="Steindorff A."/>
            <person name="Ohm R."/>
            <person name="Martin F."/>
            <person name="Silar P."/>
            <person name="Natvig D."/>
            <person name="Lalanne C."/>
            <person name="Gautier V."/>
            <person name="Ament-velasquez S.L."/>
            <person name="Kruys A."/>
            <person name="Hutchinson M.I."/>
            <person name="Powell A.J."/>
            <person name="Barry K."/>
            <person name="Miller A.N."/>
            <person name="Grigoriev I.V."/>
            <person name="Debuchy R."/>
            <person name="Gladieux P."/>
            <person name="Thoren M.H."/>
            <person name="Johannesson H."/>
        </authorList>
    </citation>
    <scope>NUCLEOTIDE SEQUENCE</scope>
    <source>
        <strain evidence="2">SMH2392-1A</strain>
    </source>
</reference>
<sequence length="140" mass="15630">MSSVSLDQILCARAGWRLRYLIPCWIFVISVLLCLMGIFAYRLAETLEHYNDNKEQGQAPVVELLWEGTNVGFNLISLVLNIIEVSRMVTDSLTPFFMLFSQGIKLALALAILGLDVTVYVQRTDANYSIIALALDCGLL</sequence>
<evidence type="ECO:0000313" key="2">
    <source>
        <dbReference type="EMBL" id="KAK0713034.1"/>
    </source>
</evidence>
<feature type="transmembrane region" description="Helical" evidence="1">
    <location>
        <begin position="95"/>
        <end position="115"/>
    </location>
</feature>
<dbReference type="EMBL" id="JAUIRO010000005">
    <property type="protein sequence ID" value="KAK0713034.1"/>
    <property type="molecule type" value="Genomic_DNA"/>
</dbReference>
<gene>
    <name evidence="2" type="ORF">B0T26DRAFT_649315</name>
</gene>
<dbReference type="GeneID" id="85321347"/>
<feature type="transmembrane region" description="Helical" evidence="1">
    <location>
        <begin position="20"/>
        <end position="44"/>
    </location>
</feature>
<dbReference type="RefSeq" id="XP_060294357.1">
    <property type="nucleotide sequence ID" value="XM_060438077.1"/>
</dbReference>
<evidence type="ECO:0000313" key="3">
    <source>
        <dbReference type="Proteomes" id="UP001172101"/>
    </source>
</evidence>
<organism evidence="2 3">
    <name type="scientific">Lasiosphaeria miniovina</name>
    <dbReference type="NCBI Taxonomy" id="1954250"/>
    <lineage>
        <taxon>Eukaryota</taxon>
        <taxon>Fungi</taxon>
        <taxon>Dikarya</taxon>
        <taxon>Ascomycota</taxon>
        <taxon>Pezizomycotina</taxon>
        <taxon>Sordariomycetes</taxon>
        <taxon>Sordariomycetidae</taxon>
        <taxon>Sordariales</taxon>
        <taxon>Lasiosphaeriaceae</taxon>
        <taxon>Lasiosphaeria</taxon>
    </lineage>
</organism>
<dbReference type="Proteomes" id="UP001172101">
    <property type="component" value="Unassembled WGS sequence"/>
</dbReference>
<evidence type="ECO:0000256" key="1">
    <source>
        <dbReference type="SAM" id="Phobius"/>
    </source>
</evidence>
<keyword evidence="3" id="KW-1185">Reference proteome</keyword>
<protein>
    <submittedName>
        <fullName evidence="2">Uncharacterized protein</fullName>
    </submittedName>
</protein>
<proteinExistence type="predicted"/>
<keyword evidence="1" id="KW-1133">Transmembrane helix</keyword>
<accession>A0AA40AC33</accession>
<comment type="caution">
    <text evidence="2">The sequence shown here is derived from an EMBL/GenBank/DDBJ whole genome shotgun (WGS) entry which is preliminary data.</text>
</comment>
<dbReference type="AlphaFoldDB" id="A0AA40AC33"/>
<name>A0AA40AC33_9PEZI</name>